<dbReference type="InterPro" id="IPR022012">
    <property type="entry name" value="D212_cat_dom"/>
</dbReference>
<gene>
    <name evidence="2" type="ORF">B6F84_10570</name>
</gene>
<organism evidence="2 3">
    <name type="scientific">Acidianus manzaensis</name>
    <dbReference type="NCBI Taxonomy" id="282676"/>
    <lineage>
        <taxon>Archaea</taxon>
        <taxon>Thermoproteota</taxon>
        <taxon>Thermoprotei</taxon>
        <taxon>Sulfolobales</taxon>
        <taxon>Sulfolobaceae</taxon>
        <taxon>Acidianus</taxon>
    </lineage>
</organism>
<sequence>MAENFASEMKNKYAKLWTLTNIREDIARKWLQMLLGLSSEDIQINGIGVLSAEKVDETWEGDPFKKFDFFIPKFHLYLDVTGTSFTKSESIKRSHRLNLKGAIIAILGVKVSVGEILESKGFKTAFMNVADNEGEIRFMPFTRLKALEKNKRAFLAEPTELEYAKGERSYVITRWSDWLKPAEFKRWLFVNTKP</sequence>
<feature type="domain" description="D212 catalytic" evidence="1">
    <location>
        <begin position="36"/>
        <end position="181"/>
    </location>
</feature>
<dbReference type="Proteomes" id="UP000193404">
    <property type="component" value="Chromosome"/>
</dbReference>
<accession>A0A1W6K1M0</accession>
<evidence type="ECO:0000313" key="3">
    <source>
        <dbReference type="Proteomes" id="UP000193404"/>
    </source>
</evidence>
<evidence type="ECO:0000313" key="2">
    <source>
        <dbReference type="EMBL" id="ARM76416.1"/>
    </source>
</evidence>
<proteinExistence type="predicted"/>
<name>A0A1W6K1M0_9CREN</name>
<dbReference type="STRING" id="282676.B6F84_10570"/>
<dbReference type="KEGG" id="aman:B6F84_10570"/>
<dbReference type="OrthoDB" id="40587at2157"/>
<dbReference type="Pfam" id="PF12187">
    <property type="entry name" value="VirArc_Nuclease"/>
    <property type="match status" value="1"/>
</dbReference>
<keyword evidence="3" id="KW-1185">Reference proteome</keyword>
<reference evidence="2 3" key="1">
    <citation type="submission" date="2017-03" db="EMBL/GenBank/DDBJ databases">
        <title>Sulfur activation and transportation mechanism of thermophilic Archaea Acidianus manzaensis YN-25.</title>
        <authorList>
            <person name="Ma Y."/>
            <person name="Yang Y."/>
            <person name="Xia J."/>
        </authorList>
    </citation>
    <scope>NUCLEOTIDE SEQUENCE [LARGE SCALE GENOMIC DNA]</scope>
    <source>
        <strain evidence="2 3">YN-25</strain>
    </source>
</reference>
<protein>
    <recommendedName>
        <fullName evidence="1">D212 catalytic domain-containing protein</fullName>
    </recommendedName>
</protein>
<dbReference type="EMBL" id="CP020477">
    <property type="protein sequence ID" value="ARM76416.1"/>
    <property type="molecule type" value="Genomic_DNA"/>
</dbReference>
<dbReference type="AlphaFoldDB" id="A0A1W6K1M0"/>
<evidence type="ECO:0000259" key="1">
    <source>
        <dbReference type="Pfam" id="PF12187"/>
    </source>
</evidence>